<proteinExistence type="predicted"/>
<dbReference type="EMBL" id="GBRH01269599">
    <property type="protein sequence ID" value="JAD28296.1"/>
    <property type="molecule type" value="Transcribed_RNA"/>
</dbReference>
<accession>A0A0A8YPS5</accession>
<organism evidence="1">
    <name type="scientific">Arundo donax</name>
    <name type="common">Giant reed</name>
    <name type="synonym">Donax arundinaceus</name>
    <dbReference type="NCBI Taxonomy" id="35708"/>
    <lineage>
        <taxon>Eukaryota</taxon>
        <taxon>Viridiplantae</taxon>
        <taxon>Streptophyta</taxon>
        <taxon>Embryophyta</taxon>
        <taxon>Tracheophyta</taxon>
        <taxon>Spermatophyta</taxon>
        <taxon>Magnoliopsida</taxon>
        <taxon>Liliopsida</taxon>
        <taxon>Poales</taxon>
        <taxon>Poaceae</taxon>
        <taxon>PACMAD clade</taxon>
        <taxon>Arundinoideae</taxon>
        <taxon>Arundineae</taxon>
        <taxon>Arundo</taxon>
    </lineage>
</organism>
<evidence type="ECO:0000313" key="1">
    <source>
        <dbReference type="EMBL" id="JAD28296.1"/>
    </source>
</evidence>
<dbReference type="AlphaFoldDB" id="A0A0A8YPS5"/>
<reference evidence="1" key="1">
    <citation type="submission" date="2014-09" db="EMBL/GenBank/DDBJ databases">
        <authorList>
            <person name="Magalhaes I.L.F."/>
            <person name="Oliveira U."/>
            <person name="Santos F.R."/>
            <person name="Vidigal T.H.D.A."/>
            <person name="Brescovit A.D."/>
            <person name="Santos A.J."/>
        </authorList>
    </citation>
    <scope>NUCLEOTIDE SEQUENCE</scope>
    <source>
        <tissue evidence="1">Shoot tissue taken approximately 20 cm above the soil surface</tissue>
    </source>
</reference>
<reference evidence="1" key="2">
    <citation type="journal article" date="2015" name="Data Brief">
        <title>Shoot transcriptome of the giant reed, Arundo donax.</title>
        <authorList>
            <person name="Barrero R.A."/>
            <person name="Guerrero F.D."/>
            <person name="Moolhuijzen P."/>
            <person name="Goolsby J.A."/>
            <person name="Tidwell J."/>
            <person name="Bellgard S.E."/>
            <person name="Bellgard M.I."/>
        </authorList>
    </citation>
    <scope>NUCLEOTIDE SEQUENCE</scope>
    <source>
        <tissue evidence="1">Shoot tissue taken approximately 20 cm above the soil surface</tissue>
    </source>
</reference>
<name>A0A0A8YPS5_ARUDO</name>
<sequence>MESVRVGKIEGETCAFPLI</sequence>
<protein>
    <submittedName>
        <fullName evidence="1">Uncharacterized protein</fullName>
    </submittedName>
</protein>